<dbReference type="GO" id="GO:0001000">
    <property type="term" value="F:bacterial-type RNA polymerase core enzyme binding"/>
    <property type="evidence" value="ECO:0007669"/>
    <property type="project" value="UniProtKB-UniRule"/>
</dbReference>
<comment type="caution">
    <text evidence="1">Lacks conserved residue(s) required for the propagation of feature annotation.</text>
</comment>
<accession>A0A8I0GEX7</accession>
<dbReference type="Proteomes" id="UP000627538">
    <property type="component" value="Unassembled WGS sequence"/>
</dbReference>
<evidence type="ECO:0000256" key="2">
    <source>
        <dbReference type="SAM" id="MobiDB-lite"/>
    </source>
</evidence>
<protein>
    <recommendedName>
        <fullName evidence="1">RNA polymerase-binding protein RbpA</fullName>
    </recommendedName>
</protein>
<reference evidence="3 4" key="1">
    <citation type="submission" date="2020-08" db="EMBL/GenBank/DDBJ databases">
        <title>Winkia gen. nov., sp. nov., isolated from faeces of the Anser albifrons in China.</title>
        <authorList>
            <person name="Liu Q."/>
        </authorList>
    </citation>
    <scope>NUCLEOTIDE SEQUENCE [LARGE SCALE GENOMIC DNA]</scope>
    <source>
        <strain evidence="3 4">C62</strain>
    </source>
</reference>
<dbReference type="HAMAP" id="MF_01483">
    <property type="entry name" value="RbpA"/>
    <property type="match status" value="1"/>
</dbReference>
<evidence type="ECO:0000313" key="4">
    <source>
        <dbReference type="Proteomes" id="UP000627538"/>
    </source>
</evidence>
<organism evidence="3 4">
    <name type="scientific">Nanchangia anserum</name>
    <dbReference type="NCBI Taxonomy" id="2692125"/>
    <lineage>
        <taxon>Bacteria</taxon>
        <taxon>Bacillati</taxon>
        <taxon>Actinomycetota</taxon>
        <taxon>Actinomycetes</taxon>
        <taxon>Actinomycetales</taxon>
        <taxon>Actinomycetaceae</taxon>
        <taxon>Nanchangia</taxon>
    </lineage>
</organism>
<comment type="function">
    <text evidence="1">Binds to RNA polymerase (RNAP), stimulating transcription from principal, but not alternative sigma factor promoters.</text>
</comment>
<comment type="caution">
    <text evidence="3">The sequence shown here is derived from an EMBL/GenBank/DDBJ whole genome shotgun (WGS) entry which is preliminary data.</text>
</comment>
<comment type="similarity">
    <text evidence="1">Belongs to the RNA polymerase-binding protein RbpA family.</text>
</comment>
<dbReference type="InterPro" id="IPR025182">
    <property type="entry name" value="RNApol-bd_RbpA"/>
</dbReference>
<dbReference type="Gene3D" id="2.20.28.270">
    <property type="entry name" value="RNA polymerase-binding protein A"/>
    <property type="match status" value="1"/>
</dbReference>
<dbReference type="Pfam" id="PF13397">
    <property type="entry name" value="RbpA"/>
    <property type="match status" value="1"/>
</dbReference>
<evidence type="ECO:0000313" key="3">
    <source>
        <dbReference type="EMBL" id="MBD3688804.1"/>
    </source>
</evidence>
<feature type="region of interest" description="Disordered" evidence="2">
    <location>
        <begin position="50"/>
        <end position="78"/>
    </location>
</feature>
<dbReference type="InterPro" id="IPR038638">
    <property type="entry name" value="RbpA_sf"/>
</dbReference>
<sequence length="121" mass="13597">MAERALRGTSIGSKSLESEEGVTFAARKVATYRLPNGETFEVTFAAEANPPAEWESKSGETAQLVGDAAEEDDDKAVKPQRTHWDMLLERRSEAELAQLLEEQLELLHQGKLREGPHYRMR</sequence>
<comment type="subunit">
    <text evidence="1">Forms a complex with the RNAP catalytic core and with free principal sigma factors.</text>
</comment>
<keyword evidence="1" id="KW-0805">Transcription regulation</keyword>
<name>A0A8I0GEX7_9ACTO</name>
<keyword evidence="1" id="KW-0804">Transcription</keyword>
<keyword evidence="4" id="KW-1185">Reference proteome</keyword>
<dbReference type="GO" id="GO:0045893">
    <property type="term" value="P:positive regulation of DNA-templated transcription"/>
    <property type="evidence" value="ECO:0007669"/>
    <property type="project" value="UniProtKB-UniRule"/>
</dbReference>
<dbReference type="EMBL" id="JACRUO010000001">
    <property type="protein sequence ID" value="MBD3688804.1"/>
    <property type="molecule type" value="Genomic_DNA"/>
</dbReference>
<dbReference type="AlphaFoldDB" id="A0A8I0GEX7"/>
<dbReference type="RefSeq" id="WP_191070903.1">
    <property type="nucleotide sequence ID" value="NZ_CP060506.1"/>
</dbReference>
<evidence type="ECO:0000256" key="1">
    <source>
        <dbReference type="HAMAP-Rule" id="MF_01483"/>
    </source>
</evidence>
<proteinExistence type="inferred from homology"/>
<gene>
    <name evidence="1" type="primary">rbpA</name>
    <name evidence="3" type="ORF">H8R10_00900</name>
</gene>